<gene>
    <name evidence="1" type="ORF">ACFFNY_08095</name>
</gene>
<accession>A0ABV5VTE0</accession>
<evidence type="ECO:0000313" key="2">
    <source>
        <dbReference type="Proteomes" id="UP001589619"/>
    </source>
</evidence>
<reference evidence="1 2" key="1">
    <citation type="submission" date="2024-09" db="EMBL/GenBank/DDBJ databases">
        <authorList>
            <person name="Sun Q."/>
            <person name="Mori K."/>
        </authorList>
    </citation>
    <scope>NUCLEOTIDE SEQUENCE [LARGE SCALE GENOMIC DNA]</scope>
    <source>
        <strain evidence="1 2">JCM 12520</strain>
    </source>
</reference>
<sequence>MNGTENMCRRKLLAAIGMAGAAAAVGGMQSGCGIW</sequence>
<proteinExistence type="predicted"/>
<dbReference type="Proteomes" id="UP001589619">
    <property type="component" value="Unassembled WGS sequence"/>
</dbReference>
<organism evidence="1 2">
    <name type="scientific">Paenibacillus hodogayensis</name>
    <dbReference type="NCBI Taxonomy" id="279208"/>
    <lineage>
        <taxon>Bacteria</taxon>
        <taxon>Bacillati</taxon>
        <taxon>Bacillota</taxon>
        <taxon>Bacilli</taxon>
        <taxon>Bacillales</taxon>
        <taxon>Paenibacillaceae</taxon>
        <taxon>Paenibacillus</taxon>
    </lineage>
</organism>
<dbReference type="InterPro" id="IPR019546">
    <property type="entry name" value="TAT_signal_bac_arc"/>
</dbReference>
<keyword evidence="2" id="KW-1185">Reference proteome</keyword>
<dbReference type="NCBIfam" id="TIGR01409">
    <property type="entry name" value="TAT_signal_seq"/>
    <property type="match status" value="1"/>
</dbReference>
<dbReference type="InterPro" id="IPR006311">
    <property type="entry name" value="TAT_signal"/>
</dbReference>
<dbReference type="PROSITE" id="PS51318">
    <property type="entry name" value="TAT"/>
    <property type="match status" value="1"/>
</dbReference>
<dbReference type="EMBL" id="JBHMAG010000007">
    <property type="protein sequence ID" value="MFB9751528.1"/>
    <property type="molecule type" value="Genomic_DNA"/>
</dbReference>
<comment type="caution">
    <text evidence="1">The sequence shown here is derived from an EMBL/GenBank/DDBJ whole genome shotgun (WGS) entry which is preliminary data.</text>
</comment>
<evidence type="ECO:0000313" key="1">
    <source>
        <dbReference type="EMBL" id="MFB9751528.1"/>
    </source>
</evidence>
<dbReference type="RefSeq" id="WP_344912131.1">
    <property type="nucleotide sequence ID" value="NZ_BAAAYO010000010.1"/>
</dbReference>
<name>A0ABV5VTE0_9BACL</name>
<protein>
    <submittedName>
        <fullName evidence="1">Twin-arginine translocation signal domain-containing protein</fullName>
    </submittedName>
</protein>